<reference evidence="1" key="1">
    <citation type="submission" date="2021-06" db="EMBL/GenBank/DDBJ databases">
        <authorList>
            <person name="Kallberg Y."/>
            <person name="Tangrot J."/>
            <person name="Rosling A."/>
        </authorList>
    </citation>
    <scope>NUCLEOTIDE SEQUENCE</scope>
    <source>
        <strain evidence="1">AU212A</strain>
    </source>
</reference>
<evidence type="ECO:0000313" key="2">
    <source>
        <dbReference type="Proteomes" id="UP000789860"/>
    </source>
</evidence>
<name>A0ACA9N2K6_9GLOM</name>
<protein>
    <submittedName>
        <fullName evidence="1">10186_t:CDS:1</fullName>
    </submittedName>
</protein>
<gene>
    <name evidence="1" type="ORF">SCALOS_LOCUS7937</name>
</gene>
<keyword evidence="2" id="KW-1185">Reference proteome</keyword>
<accession>A0ACA9N2K6</accession>
<evidence type="ECO:0000313" key="1">
    <source>
        <dbReference type="EMBL" id="CAG8630055.1"/>
    </source>
</evidence>
<comment type="caution">
    <text evidence="1">The sequence shown here is derived from an EMBL/GenBank/DDBJ whole genome shotgun (WGS) entry which is preliminary data.</text>
</comment>
<feature type="non-terminal residue" evidence="1">
    <location>
        <position position="43"/>
    </location>
</feature>
<feature type="non-terminal residue" evidence="1">
    <location>
        <position position="1"/>
    </location>
</feature>
<sequence length="43" mass="4580">SPTKLLERQCTTYNCVISSGSLACKDPTGVTTVVPLSDPRINN</sequence>
<organism evidence="1 2">
    <name type="scientific">Scutellospora calospora</name>
    <dbReference type="NCBI Taxonomy" id="85575"/>
    <lineage>
        <taxon>Eukaryota</taxon>
        <taxon>Fungi</taxon>
        <taxon>Fungi incertae sedis</taxon>
        <taxon>Mucoromycota</taxon>
        <taxon>Glomeromycotina</taxon>
        <taxon>Glomeromycetes</taxon>
        <taxon>Diversisporales</taxon>
        <taxon>Gigasporaceae</taxon>
        <taxon>Scutellospora</taxon>
    </lineage>
</organism>
<dbReference type="Proteomes" id="UP000789860">
    <property type="component" value="Unassembled WGS sequence"/>
</dbReference>
<proteinExistence type="predicted"/>
<dbReference type="EMBL" id="CAJVPM010019469">
    <property type="protein sequence ID" value="CAG8630055.1"/>
    <property type="molecule type" value="Genomic_DNA"/>
</dbReference>